<gene>
    <name evidence="2" type="ORF">H7R39_02120</name>
</gene>
<organism evidence="2 3">
    <name type="scientific">Campylobacter massiliensis</name>
    <dbReference type="NCBI Taxonomy" id="2762557"/>
    <lineage>
        <taxon>Bacteria</taxon>
        <taxon>Pseudomonadati</taxon>
        <taxon>Campylobacterota</taxon>
        <taxon>Epsilonproteobacteria</taxon>
        <taxon>Campylobacterales</taxon>
        <taxon>Campylobacteraceae</taxon>
        <taxon>Campylobacter</taxon>
    </lineage>
</organism>
<dbReference type="AlphaFoldDB" id="A0A842J988"/>
<keyword evidence="3" id="KW-1185">Reference proteome</keyword>
<evidence type="ECO:0000313" key="3">
    <source>
        <dbReference type="Proteomes" id="UP000552683"/>
    </source>
</evidence>
<dbReference type="EMBL" id="JACLZK010000001">
    <property type="protein sequence ID" value="MBC2882083.1"/>
    <property type="molecule type" value="Genomic_DNA"/>
</dbReference>
<keyword evidence="1" id="KW-0732">Signal</keyword>
<feature type="chain" id="PRO_5032929363" description="Sel1 repeat family protein" evidence="1">
    <location>
        <begin position="22"/>
        <end position="48"/>
    </location>
</feature>
<protein>
    <recommendedName>
        <fullName evidence="4">Sel1 repeat family protein</fullName>
    </recommendedName>
</protein>
<proteinExistence type="predicted"/>
<comment type="caution">
    <text evidence="2">The sequence shown here is derived from an EMBL/GenBank/DDBJ whole genome shotgun (WGS) entry which is preliminary data.</text>
</comment>
<sequence length="48" mass="4764">MRKILAVSLLCAASAMFGASADEIYAAAQTAKAKGDLAGALGGFEKAC</sequence>
<feature type="signal peptide" evidence="1">
    <location>
        <begin position="1"/>
        <end position="21"/>
    </location>
</feature>
<dbReference type="RefSeq" id="WP_185897764.1">
    <property type="nucleotide sequence ID" value="NZ_JACLZK010000001.1"/>
</dbReference>
<evidence type="ECO:0000256" key="1">
    <source>
        <dbReference type="SAM" id="SignalP"/>
    </source>
</evidence>
<dbReference type="Proteomes" id="UP000552683">
    <property type="component" value="Unassembled WGS sequence"/>
</dbReference>
<evidence type="ECO:0000313" key="2">
    <source>
        <dbReference type="EMBL" id="MBC2882083.1"/>
    </source>
</evidence>
<reference evidence="2 3" key="1">
    <citation type="submission" date="2020-08" db="EMBL/GenBank/DDBJ databases">
        <title>Complete genome and description of Campylobacter massiliensis Marseille-Q3452 sp. nov.</title>
        <authorList>
            <person name="Antezack A."/>
        </authorList>
    </citation>
    <scope>NUCLEOTIDE SEQUENCE [LARGE SCALE GENOMIC DNA]</scope>
    <source>
        <strain evidence="2 3">Marseille-Q3452</strain>
    </source>
</reference>
<name>A0A842J988_9BACT</name>
<evidence type="ECO:0008006" key="4">
    <source>
        <dbReference type="Google" id="ProtNLM"/>
    </source>
</evidence>
<accession>A0A842J988</accession>